<reference evidence="11" key="1">
    <citation type="journal article" date="2020" name="mSystems">
        <title>Genome- and Community-Level Interaction Insights into Carbon Utilization and Element Cycling Functions of Hydrothermarchaeota in Hydrothermal Sediment.</title>
        <authorList>
            <person name="Zhou Z."/>
            <person name="Liu Y."/>
            <person name="Xu W."/>
            <person name="Pan J."/>
            <person name="Luo Z.H."/>
            <person name="Li M."/>
        </authorList>
    </citation>
    <scope>NUCLEOTIDE SEQUENCE [LARGE SCALE GENOMIC DNA]</scope>
    <source>
        <strain evidence="11">HyVt-493</strain>
    </source>
</reference>
<evidence type="ECO:0000256" key="2">
    <source>
        <dbReference type="ARBA" id="ARBA00022475"/>
    </source>
</evidence>
<organism evidence="11">
    <name type="scientific">Leucothrix mucor</name>
    <dbReference type="NCBI Taxonomy" id="45248"/>
    <lineage>
        <taxon>Bacteria</taxon>
        <taxon>Pseudomonadati</taxon>
        <taxon>Pseudomonadota</taxon>
        <taxon>Gammaproteobacteria</taxon>
        <taxon>Thiotrichales</taxon>
        <taxon>Thiotrichaceae</taxon>
        <taxon>Leucothrix</taxon>
    </lineage>
</organism>
<proteinExistence type="predicted"/>
<evidence type="ECO:0000256" key="9">
    <source>
        <dbReference type="SAM" id="Phobius"/>
    </source>
</evidence>
<evidence type="ECO:0000256" key="3">
    <source>
        <dbReference type="ARBA" id="ARBA00022692"/>
    </source>
</evidence>
<dbReference type="InterPro" id="IPR050448">
    <property type="entry name" value="OpgB/LTA_synthase_biosynth"/>
</dbReference>
<gene>
    <name evidence="11" type="ORF">ENJ51_10290</name>
</gene>
<feature type="transmembrane region" description="Helical" evidence="9">
    <location>
        <begin position="172"/>
        <end position="193"/>
    </location>
</feature>
<comment type="subcellular location">
    <subcellularLocation>
        <location evidence="1">Cell membrane</location>
        <topology evidence="1">Multi-pass membrane protein</topology>
    </subcellularLocation>
</comment>
<keyword evidence="4 9" id="KW-1133">Transmembrane helix</keyword>
<dbReference type="CDD" id="cd16015">
    <property type="entry name" value="LTA_synthase"/>
    <property type="match status" value="1"/>
</dbReference>
<keyword evidence="5 9" id="KW-0472">Membrane</keyword>
<dbReference type="PANTHER" id="PTHR47371:SF3">
    <property type="entry name" value="PHOSPHOGLYCEROL TRANSFERASE I"/>
    <property type="match status" value="1"/>
</dbReference>
<feature type="transmembrane region" description="Helical" evidence="9">
    <location>
        <begin position="134"/>
        <end position="152"/>
    </location>
</feature>
<dbReference type="InterPro" id="IPR000917">
    <property type="entry name" value="Sulfatase_N"/>
</dbReference>
<dbReference type="SUPFAM" id="SSF53649">
    <property type="entry name" value="Alkaline phosphatase-like"/>
    <property type="match status" value="1"/>
</dbReference>
<dbReference type="AlphaFoldDB" id="A0A7V2WVJ7"/>
<dbReference type="GO" id="GO:0005886">
    <property type="term" value="C:plasma membrane"/>
    <property type="evidence" value="ECO:0007669"/>
    <property type="project" value="UniProtKB-SubCell"/>
</dbReference>
<evidence type="ECO:0000256" key="7">
    <source>
        <dbReference type="PIRSR" id="PIRSR005091-2"/>
    </source>
</evidence>
<evidence type="ECO:0000256" key="5">
    <source>
        <dbReference type="ARBA" id="ARBA00023136"/>
    </source>
</evidence>
<dbReference type="EMBL" id="DRMS01000387">
    <property type="protein sequence ID" value="HFC93188.1"/>
    <property type="molecule type" value="Genomic_DNA"/>
</dbReference>
<dbReference type="Pfam" id="PF00884">
    <property type="entry name" value="Sulfatase"/>
    <property type="match status" value="1"/>
</dbReference>
<dbReference type="Gene3D" id="3.40.720.10">
    <property type="entry name" value="Alkaline Phosphatase, subunit A"/>
    <property type="match status" value="1"/>
</dbReference>
<feature type="binding site" evidence="7">
    <location>
        <position position="443"/>
    </location>
    <ligand>
        <name>substrate</name>
    </ligand>
</feature>
<evidence type="ECO:0000256" key="1">
    <source>
        <dbReference type="ARBA" id="ARBA00004651"/>
    </source>
</evidence>
<dbReference type="GO" id="GO:0046872">
    <property type="term" value="F:metal ion binding"/>
    <property type="evidence" value="ECO:0007669"/>
    <property type="project" value="UniProtKB-KW"/>
</dbReference>
<evidence type="ECO:0000256" key="8">
    <source>
        <dbReference type="PIRSR" id="PIRSR005091-3"/>
    </source>
</evidence>
<keyword evidence="7" id="KW-0464">Manganese</keyword>
<feature type="binding site" evidence="8">
    <location>
        <position position="501"/>
    </location>
    <ligand>
        <name>Mn(2+)</name>
        <dbReference type="ChEBI" id="CHEBI:29035"/>
    </ligand>
</feature>
<name>A0A7V2WVJ7_LEUMU</name>
<keyword evidence="7" id="KW-0479">Metal-binding</keyword>
<accession>A0A7V2WVJ7</accession>
<feature type="binding site" evidence="8">
    <location>
        <position position="277"/>
    </location>
    <ligand>
        <name>Mn(2+)</name>
        <dbReference type="ChEBI" id="CHEBI:29035"/>
    </ligand>
</feature>
<keyword evidence="3 9" id="KW-0812">Transmembrane</keyword>
<feature type="transmembrane region" description="Helical" evidence="9">
    <location>
        <begin position="50"/>
        <end position="72"/>
    </location>
</feature>
<feature type="transmembrane region" description="Helical" evidence="9">
    <location>
        <begin position="6"/>
        <end position="29"/>
    </location>
</feature>
<evidence type="ECO:0000259" key="10">
    <source>
        <dbReference type="Pfam" id="PF00884"/>
    </source>
</evidence>
<sequence>MKQKLIFIARILIAIIVIFALMRGVLLLSNAEYFSNLSINEILLAFAHGIRFDLSIMVALLALPILLLFLPLRLFSSTVWYQLTAWFCFIILLLAILALVMDIVFFQHSQRHVGAELVQMQSDTGYIISMLKTYWQAVLGFIIFILIFAKLWQRWILSPLTNTQNNNPPKHWQTLIAFPFVLLFILLIIRGGLVSGKPLMVINAFISDSNELANLTLNGVYTGIRVSMSSNNASHYQHHHFSDQEIQAAMGIPKDYPFEQRYQRKSQQPNIIVLQIESLNYQFIDALGKNNYGVTPYLDSLIAKSIVYDQFYSAGQRSIIGLQAIWTGIPALLGFPTVDKGLSTYKISQIAKLARQSGYKTMFAQTSQRASFRIDALAKSVGFEEYWGMEDIGELQLDYPQGAKPHFGYDYETLMLLKNKINVHFIKHPQQPVLMGFFSGTTHSPYIRLPKQFEKYPYQIDGLNGMLNSIAYMDWSVQQFIEGLRKAPWFNNTIFIITADHPAASYVSKQANYHELFHIPLIIYSENKNLVHAKRVQEIRSQLDLMPTMADLMGLDKSVSALGTSLWKPNKPLMINNIGYLTGSLNQQGYIKTDLSKLVGTNLSTQQSKQLYQQLLMTDQRVAESLQANKWTR</sequence>
<evidence type="ECO:0000256" key="6">
    <source>
        <dbReference type="PIRSR" id="PIRSR005091-1"/>
    </source>
</evidence>
<feature type="transmembrane region" description="Helical" evidence="9">
    <location>
        <begin position="84"/>
        <end position="106"/>
    </location>
</feature>
<dbReference type="PANTHER" id="PTHR47371">
    <property type="entry name" value="LIPOTEICHOIC ACID SYNTHASE"/>
    <property type="match status" value="1"/>
</dbReference>
<protein>
    <submittedName>
        <fullName evidence="11">LTA synthase family protein</fullName>
    </submittedName>
</protein>
<dbReference type="PIRSF" id="PIRSF005091">
    <property type="entry name" value="Mmb_sulf_HI1246"/>
    <property type="match status" value="1"/>
</dbReference>
<dbReference type="Proteomes" id="UP000885750">
    <property type="component" value="Unassembled WGS sequence"/>
</dbReference>
<feature type="active site" evidence="6">
    <location>
        <position position="318"/>
    </location>
</feature>
<evidence type="ECO:0000256" key="4">
    <source>
        <dbReference type="ARBA" id="ARBA00022989"/>
    </source>
</evidence>
<comment type="caution">
    <text evidence="11">The sequence shown here is derived from an EMBL/GenBank/DDBJ whole genome shotgun (WGS) entry which is preliminary data.</text>
</comment>
<dbReference type="InterPro" id="IPR012160">
    <property type="entry name" value="LtaS-like"/>
</dbReference>
<feature type="binding site" evidence="8">
    <location>
        <position position="500"/>
    </location>
    <ligand>
        <name>Mn(2+)</name>
        <dbReference type="ChEBI" id="CHEBI:29035"/>
    </ligand>
</feature>
<evidence type="ECO:0000313" key="11">
    <source>
        <dbReference type="EMBL" id="HFC93188.1"/>
    </source>
</evidence>
<keyword evidence="2" id="KW-1003">Cell membrane</keyword>
<feature type="domain" description="Sulfatase N-terminal" evidence="10">
    <location>
        <begin position="269"/>
        <end position="554"/>
    </location>
</feature>
<dbReference type="InterPro" id="IPR017850">
    <property type="entry name" value="Alkaline_phosphatase_core_sf"/>
</dbReference>